<keyword evidence="4 14" id="KW-1134">Transmembrane beta strand</keyword>
<name>A0A1G7MHS4_9SPHN</name>
<organism evidence="20 21">
    <name type="scientific">Sphingomonas carotinifaciens</name>
    <dbReference type="NCBI Taxonomy" id="1166323"/>
    <lineage>
        <taxon>Bacteria</taxon>
        <taxon>Pseudomonadati</taxon>
        <taxon>Pseudomonadota</taxon>
        <taxon>Alphaproteobacteria</taxon>
        <taxon>Sphingomonadales</taxon>
        <taxon>Sphingomonadaceae</taxon>
        <taxon>Sphingomonas</taxon>
    </lineage>
</organism>
<feature type="domain" description="TonB-dependent receptor-like beta-barrel" evidence="17">
    <location>
        <begin position="258"/>
        <end position="712"/>
    </location>
</feature>
<reference evidence="19 22" key="2">
    <citation type="submission" date="2019-12" db="EMBL/GenBank/DDBJ databases">
        <authorList>
            <person name="Zheng J."/>
        </authorList>
    </citation>
    <scope>NUCLEOTIDE SEQUENCE [LARGE SCALE GENOMIC DNA]</scope>
    <source>
        <strain evidence="19 22">DSM 27347</strain>
    </source>
</reference>
<keyword evidence="13 14" id="KW-0998">Cell outer membrane</keyword>
<dbReference type="InterPro" id="IPR039426">
    <property type="entry name" value="TonB-dep_rcpt-like"/>
</dbReference>
<dbReference type="CDD" id="cd01347">
    <property type="entry name" value="ligand_gated_channel"/>
    <property type="match status" value="1"/>
</dbReference>
<feature type="signal peptide" evidence="16">
    <location>
        <begin position="1"/>
        <end position="26"/>
    </location>
</feature>
<comment type="similarity">
    <text evidence="2 14 15">Belongs to the TonB-dependent receptor family.</text>
</comment>
<keyword evidence="5" id="KW-0410">Iron transport</keyword>
<evidence type="ECO:0000313" key="19">
    <source>
        <dbReference type="EMBL" id="MWC42284.1"/>
    </source>
</evidence>
<keyword evidence="3 14" id="KW-0813">Transport</keyword>
<dbReference type="InterPro" id="IPR036942">
    <property type="entry name" value="Beta-barrel_TonB_sf"/>
</dbReference>
<dbReference type="InterPro" id="IPR000531">
    <property type="entry name" value="Beta-barrel_TonB"/>
</dbReference>
<comment type="subcellular location">
    <subcellularLocation>
        <location evidence="1 14">Cell outer membrane</location>
        <topology evidence="1 14">Multi-pass membrane protein</topology>
    </subcellularLocation>
</comment>
<dbReference type="EMBL" id="FNBI01000004">
    <property type="protein sequence ID" value="SDF61214.1"/>
    <property type="molecule type" value="Genomic_DNA"/>
</dbReference>
<reference evidence="20 21" key="1">
    <citation type="submission" date="2016-10" db="EMBL/GenBank/DDBJ databases">
        <authorList>
            <person name="Varghese N."/>
            <person name="Submissions S."/>
        </authorList>
    </citation>
    <scope>NUCLEOTIDE SEQUENCE [LARGE SCALE GENOMIC DNA]</scope>
    <source>
        <strain evidence="20 21">S7-754</strain>
    </source>
</reference>
<proteinExistence type="inferred from homology"/>
<keyword evidence="7 16" id="KW-0732">Signal</keyword>
<keyword evidence="10 15" id="KW-0798">TonB box</keyword>
<evidence type="ECO:0000256" key="10">
    <source>
        <dbReference type="ARBA" id="ARBA00023077"/>
    </source>
</evidence>
<dbReference type="GO" id="GO:0038023">
    <property type="term" value="F:signaling receptor activity"/>
    <property type="evidence" value="ECO:0007669"/>
    <property type="project" value="InterPro"/>
</dbReference>
<keyword evidence="12 20" id="KW-0675">Receptor</keyword>
<feature type="domain" description="TonB-dependent receptor plug" evidence="18">
    <location>
        <begin position="67"/>
        <end position="167"/>
    </location>
</feature>
<accession>A0A1G7MHS4</accession>
<dbReference type="AlphaFoldDB" id="A0A1G7MHS4"/>
<evidence type="ECO:0000256" key="16">
    <source>
        <dbReference type="SAM" id="SignalP"/>
    </source>
</evidence>
<evidence type="ECO:0000259" key="17">
    <source>
        <dbReference type="Pfam" id="PF00593"/>
    </source>
</evidence>
<dbReference type="PANTHER" id="PTHR32552:SF74">
    <property type="entry name" value="HYDROXAMATE SIDEROPHORE RECEPTOR FHUE"/>
    <property type="match status" value="1"/>
</dbReference>
<evidence type="ECO:0000313" key="20">
    <source>
        <dbReference type="EMBL" id="SDF61214.1"/>
    </source>
</evidence>
<evidence type="ECO:0000256" key="7">
    <source>
        <dbReference type="ARBA" id="ARBA00022729"/>
    </source>
</evidence>
<dbReference type="OrthoDB" id="9760333at2"/>
<evidence type="ECO:0000256" key="3">
    <source>
        <dbReference type="ARBA" id="ARBA00022448"/>
    </source>
</evidence>
<evidence type="ECO:0000256" key="12">
    <source>
        <dbReference type="ARBA" id="ARBA00023170"/>
    </source>
</evidence>
<keyword evidence="11 14" id="KW-0472">Membrane</keyword>
<evidence type="ECO:0000259" key="18">
    <source>
        <dbReference type="Pfam" id="PF07715"/>
    </source>
</evidence>
<dbReference type="Proteomes" id="UP000436801">
    <property type="component" value="Unassembled WGS sequence"/>
</dbReference>
<evidence type="ECO:0000313" key="21">
    <source>
        <dbReference type="Proteomes" id="UP000323502"/>
    </source>
</evidence>
<evidence type="ECO:0000256" key="11">
    <source>
        <dbReference type="ARBA" id="ARBA00023136"/>
    </source>
</evidence>
<gene>
    <name evidence="19" type="ORF">GQR91_01230</name>
    <name evidence="20" type="ORF">SAMN05216557_104200</name>
</gene>
<dbReference type="InterPro" id="IPR012910">
    <property type="entry name" value="Plug_dom"/>
</dbReference>
<dbReference type="SUPFAM" id="SSF56935">
    <property type="entry name" value="Porins"/>
    <property type="match status" value="1"/>
</dbReference>
<evidence type="ECO:0000256" key="5">
    <source>
        <dbReference type="ARBA" id="ARBA00022496"/>
    </source>
</evidence>
<evidence type="ECO:0000313" key="22">
    <source>
        <dbReference type="Proteomes" id="UP000436801"/>
    </source>
</evidence>
<evidence type="ECO:0000256" key="4">
    <source>
        <dbReference type="ARBA" id="ARBA00022452"/>
    </source>
</evidence>
<protein>
    <submittedName>
        <fullName evidence="20">Outer-membrane receptor for ferric coprogen and ferric-rhodotorulic acid</fullName>
    </submittedName>
    <submittedName>
        <fullName evidence="19">TonB-dependent siderophore receptor</fullName>
    </submittedName>
</protein>
<dbReference type="Proteomes" id="UP000323502">
    <property type="component" value="Unassembled WGS sequence"/>
</dbReference>
<dbReference type="EMBL" id="WSUT01000001">
    <property type="protein sequence ID" value="MWC42284.1"/>
    <property type="molecule type" value="Genomic_DNA"/>
</dbReference>
<evidence type="ECO:0000256" key="15">
    <source>
        <dbReference type="RuleBase" id="RU003357"/>
    </source>
</evidence>
<dbReference type="FunFam" id="2.170.130.10:FF:000010">
    <property type="entry name" value="Ferripyoverdine receptor"/>
    <property type="match status" value="1"/>
</dbReference>
<dbReference type="GO" id="GO:0015891">
    <property type="term" value="P:siderophore transport"/>
    <property type="evidence" value="ECO:0007669"/>
    <property type="project" value="InterPro"/>
</dbReference>
<evidence type="ECO:0000256" key="9">
    <source>
        <dbReference type="ARBA" id="ARBA00023065"/>
    </source>
</evidence>
<keyword evidence="6 14" id="KW-0812">Transmembrane</keyword>
<dbReference type="GO" id="GO:0009279">
    <property type="term" value="C:cell outer membrane"/>
    <property type="evidence" value="ECO:0007669"/>
    <property type="project" value="UniProtKB-SubCell"/>
</dbReference>
<dbReference type="InterPro" id="IPR037066">
    <property type="entry name" value="Plug_dom_sf"/>
</dbReference>
<dbReference type="PROSITE" id="PS52016">
    <property type="entry name" value="TONB_DEPENDENT_REC_3"/>
    <property type="match status" value="1"/>
</dbReference>
<dbReference type="InterPro" id="IPR010105">
    <property type="entry name" value="TonB_sidphr_rcpt"/>
</dbReference>
<evidence type="ECO:0000256" key="1">
    <source>
        <dbReference type="ARBA" id="ARBA00004571"/>
    </source>
</evidence>
<feature type="chain" id="PRO_5036019177" evidence="16">
    <location>
        <begin position="27"/>
        <end position="746"/>
    </location>
</feature>
<evidence type="ECO:0000256" key="2">
    <source>
        <dbReference type="ARBA" id="ARBA00009810"/>
    </source>
</evidence>
<dbReference type="GO" id="GO:0015344">
    <property type="term" value="F:siderophore uptake transmembrane transporter activity"/>
    <property type="evidence" value="ECO:0007669"/>
    <property type="project" value="TreeGrafter"/>
</dbReference>
<dbReference type="NCBIfam" id="TIGR01783">
    <property type="entry name" value="TonB-siderophor"/>
    <property type="match status" value="1"/>
</dbReference>
<keyword evidence="21" id="KW-1185">Reference proteome</keyword>
<dbReference type="Gene3D" id="2.170.130.10">
    <property type="entry name" value="TonB-dependent receptor, plug domain"/>
    <property type="match status" value="1"/>
</dbReference>
<sequence>MKMVAGSSLWTIALVLSAAPATGNVAVDDAPAAAVSMPDEDPQDQAIVVTGEKDKRPTTSTRLPLTLRETPQSVTVVDRQRIEDFNLTSVTEVLAQTPGVTISSTDSNRTNFNVRGFAVRNFQLDGVPTIYQVSGYENSAVGDIAIYDRVEVIRGAAGLVTGVGDPSATVNLIRKRAPGEFRGYFSMQGGSFSTYRLEADIGGPVTQDGSVRARVVAAYTDRESYIDLQHDRVPVLYGTLEWDVTPHTRLRVGADYLRTDSRGAGWGSVPLLYTDGTKTDFPRSFTGTTRWTQWLRETTTVFGAVEQDIGSNWLLRVSYNGRRGDNDSTLFNIPNGFPNRDGTGLGAPFSFYGEVDQNEDAIDAYVAGKVTLFGREHEVVAGMNHFERDFLVNRSRYGATPPGYPTAETGTPDIDPWNPTFPRPDIIRSTVPDFTQDLRQTGGYGVVRLNPADWLKVIAGVRYTDYKADRDNYLDGVLQPDGVSNVQHERKWAPYGGIVADLTPAISLYASYASVFTPVSARNANNDILPPTTGANYEAGVKATPFGEGFTVSAAGFHIRQDNLTITDPNAVPNSLPGNLTPSLSVSGVKTWGGEAEVAGEPLPGWTINGSYTYARSEDRTGLRINPFFPLHLGRVYTTYRLPGDRLTIGGGVTAQSRIFDRGNVPSGRFTAAGAPILVAGEVEQGAYATVDALARYKLTERAILSVNVTNLFDQSYYRNVRFAFGGPGGFYGEPRRVIGSIRVNF</sequence>
<evidence type="ECO:0000256" key="13">
    <source>
        <dbReference type="ARBA" id="ARBA00023237"/>
    </source>
</evidence>
<dbReference type="Pfam" id="PF00593">
    <property type="entry name" value="TonB_dep_Rec_b-barrel"/>
    <property type="match status" value="1"/>
</dbReference>
<dbReference type="Gene3D" id="2.40.170.20">
    <property type="entry name" value="TonB-dependent receptor, beta-barrel domain"/>
    <property type="match status" value="1"/>
</dbReference>
<keyword evidence="9" id="KW-0406">Ion transport</keyword>
<dbReference type="Pfam" id="PF07715">
    <property type="entry name" value="Plug"/>
    <property type="match status" value="1"/>
</dbReference>
<evidence type="ECO:0000256" key="8">
    <source>
        <dbReference type="ARBA" id="ARBA00023004"/>
    </source>
</evidence>
<evidence type="ECO:0000256" key="14">
    <source>
        <dbReference type="PROSITE-ProRule" id="PRU01360"/>
    </source>
</evidence>
<keyword evidence="8" id="KW-0408">Iron</keyword>
<dbReference type="PANTHER" id="PTHR32552">
    <property type="entry name" value="FERRICHROME IRON RECEPTOR-RELATED"/>
    <property type="match status" value="1"/>
</dbReference>
<evidence type="ECO:0000256" key="6">
    <source>
        <dbReference type="ARBA" id="ARBA00022692"/>
    </source>
</evidence>
<dbReference type="RefSeq" id="WP_149682540.1">
    <property type="nucleotide sequence ID" value="NZ_FNBI01000004.1"/>
</dbReference>